<dbReference type="OrthoDB" id="7586041at2"/>
<evidence type="ECO:0000256" key="1">
    <source>
        <dbReference type="SAM" id="MobiDB-lite"/>
    </source>
</evidence>
<organism evidence="2 3">
    <name type="scientific">Sphingomonas desiccabilis</name>
    <dbReference type="NCBI Taxonomy" id="429134"/>
    <lineage>
        <taxon>Bacteria</taxon>
        <taxon>Pseudomonadati</taxon>
        <taxon>Pseudomonadota</taxon>
        <taxon>Alphaproteobacteria</taxon>
        <taxon>Sphingomonadales</taxon>
        <taxon>Sphingomonadaceae</taxon>
        <taxon>Sphingomonas</taxon>
    </lineage>
</organism>
<keyword evidence="3" id="KW-1185">Reference proteome</keyword>
<proteinExistence type="predicted"/>
<dbReference type="EMBL" id="SDPT01000001">
    <property type="protein sequence ID" value="RXZ35442.1"/>
    <property type="molecule type" value="Genomic_DNA"/>
</dbReference>
<dbReference type="RefSeq" id="WP_129341211.1">
    <property type="nucleotide sequence ID" value="NZ_JACIDD010000001.1"/>
</dbReference>
<dbReference type="AlphaFoldDB" id="A0A4Q2J242"/>
<accession>A0A4Q2J242</accession>
<name>A0A4Q2J242_9SPHN</name>
<protein>
    <submittedName>
        <fullName evidence="2">Uncharacterized protein</fullName>
    </submittedName>
</protein>
<feature type="compositionally biased region" description="Basic and acidic residues" evidence="1">
    <location>
        <begin position="1"/>
        <end position="12"/>
    </location>
</feature>
<dbReference type="Proteomes" id="UP000292347">
    <property type="component" value="Unassembled WGS sequence"/>
</dbReference>
<gene>
    <name evidence="2" type="ORF">EO081_07445</name>
</gene>
<evidence type="ECO:0000313" key="3">
    <source>
        <dbReference type="Proteomes" id="UP000292347"/>
    </source>
</evidence>
<comment type="caution">
    <text evidence="2">The sequence shown here is derived from an EMBL/GenBank/DDBJ whole genome shotgun (WGS) entry which is preliminary data.</text>
</comment>
<sequence length="92" mass="10102">MKKEDTAAEAAKETPVPLPTHVAAGVSPEFAKLRVLDAETGKRIAHVLEADTEKGFVRRYAVEGGNFVREGSDLKVIEEERKVRLEWIGDAA</sequence>
<reference evidence="2 3" key="1">
    <citation type="submission" date="2019-01" db="EMBL/GenBank/DDBJ databases">
        <title>Sphingomonas mucosissima sp. nov. and Sphingomonas desiccabilis sp. nov., from biological soil crusts in the Colorado Plateau, USA.</title>
        <authorList>
            <person name="Zhu D."/>
        </authorList>
    </citation>
    <scope>NUCLEOTIDE SEQUENCE [LARGE SCALE GENOMIC DNA]</scope>
    <source>
        <strain evidence="2 3">CP1D</strain>
    </source>
</reference>
<feature type="region of interest" description="Disordered" evidence="1">
    <location>
        <begin position="1"/>
        <end position="21"/>
    </location>
</feature>
<evidence type="ECO:0000313" key="2">
    <source>
        <dbReference type="EMBL" id="RXZ35442.1"/>
    </source>
</evidence>